<feature type="domain" description="ABC transmembrane type-2" evidence="9">
    <location>
        <begin position="134"/>
        <end position="368"/>
    </location>
</feature>
<dbReference type="InterPro" id="IPR051449">
    <property type="entry name" value="ABC-2_transporter_component"/>
</dbReference>
<proteinExistence type="inferred from homology"/>
<comment type="subcellular location">
    <subcellularLocation>
        <location evidence="1">Cell membrane</location>
        <topology evidence="1">Multi-pass membrane protein</topology>
    </subcellularLocation>
</comment>
<keyword evidence="4" id="KW-1003">Cell membrane</keyword>
<dbReference type="KEGG" id="dvl:Dvul_2837"/>
<evidence type="ECO:0000256" key="7">
    <source>
        <dbReference type="ARBA" id="ARBA00023136"/>
    </source>
</evidence>
<evidence type="ECO:0000259" key="9">
    <source>
        <dbReference type="PROSITE" id="PS51012"/>
    </source>
</evidence>
<evidence type="ECO:0000256" key="6">
    <source>
        <dbReference type="ARBA" id="ARBA00022989"/>
    </source>
</evidence>
<evidence type="ECO:0000256" key="4">
    <source>
        <dbReference type="ARBA" id="ARBA00022475"/>
    </source>
</evidence>
<keyword evidence="6 8" id="KW-1133">Transmembrane helix</keyword>
<feature type="transmembrane region" description="Helical" evidence="8">
    <location>
        <begin position="347"/>
        <end position="365"/>
    </location>
</feature>
<dbReference type="InterPro" id="IPR013525">
    <property type="entry name" value="ABC2_TM"/>
</dbReference>
<evidence type="ECO:0000256" key="2">
    <source>
        <dbReference type="ARBA" id="ARBA00007783"/>
    </source>
</evidence>
<evidence type="ECO:0000313" key="11">
    <source>
        <dbReference type="Proteomes" id="UP000009173"/>
    </source>
</evidence>
<dbReference type="RefSeq" id="WP_011793116.1">
    <property type="nucleotide sequence ID" value="NC_008751.1"/>
</dbReference>
<dbReference type="PANTHER" id="PTHR30294:SF29">
    <property type="entry name" value="MULTIDRUG ABC TRANSPORTER PERMEASE YBHS-RELATED"/>
    <property type="match status" value="1"/>
</dbReference>
<dbReference type="Pfam" id="PF12698">
    <property type="entry name" value="ABC2_membrane_3"/>
    <property type="match status" value="1"/>
</dbReference>
<dbReference type="Gene3D" id="3.40.1710.10">
    <property type="entry name" value="abc type-2 transporter like domain"/>
    <property type="match status" value="1"/>
</dbReference>
<evidence type="ECO:0000256" key="3">
    <source>
        <dbReference type="ARBA" id="ARBA00022448"/>
    </source>
</evidence>
<dbReference type="GO" id="GO:0005886">
    <property type="term" value="C:plasma membrane"/>
    <property type="evidence" value="ECO:0007669"/>
    <property type="project" value="UniProtKB-SubCell"/>
</dbReference>
<keyword evidence="3" id="KW-0813">Transport</keyword>
<evidence type="ECO:0000313" key="10">
    <source>
        <dbReference type="EMBL" id="ABM29848.1"/>
    </source>
</evidence>
<accession>A0A0H3AD98</accession>
<reference evidence="11" key="1">
    <citation type="journal article" date="2009" name="Environ. Microbiol.">
        <title>Contribution of mobile genetic elements to Desulfovibrio vulgaris genome plasticity.</title>
        <authorList>
            <person name="Walker C.B."/>
            <person name="Stolyar S."/>
            <person name="Chivian D."/>
            <person name="Pinel N."/>
            <person name="Gabster J.A."/>
            <person name="Dehal P.S."/>
            <person name="He Z."/>
            <person name="Yang Z.K."/>
            <person name="Yen H.C."/>
            <person name="Zhou J."/>
            <person name="Wall J.D."/>
            <person name="Hazen T.C."/>
            <person name="Arkin A.P."/>
            <person name="Stahl D.A."/>
        </authorList>
    </citation>
    <scope>NUCLEOTIDE SEQUENCE [LARGE SCALE GENOMIC DNA]</scope>
    <source>
        <strain evidence="11">DP4</strain>
    </source>
</reference>
<feature type="transmembrane region" description="Helical" evidence="8">
    <location>
        <begin position="259"/>
        <end position="281"/>
    </location>
</feature>
<dbReference type="InterPro" id="IPR047817">
    <property type="entry name" value="ABC2_TM_bact-type"/>
</dbReference>
<dbReference type="Proteomes" id="UP000009173">
    <property type="component" value="Chromosome"/>
</dbReference>
<dbReference type="PROSITE" id="PS51012">
    <property type="entry name" value="ABC_TM2"/>
    <property type="match status" value="1"/>
</dbReference>
<gene>
    <name evidence="10" type="ordered locus">Dvul_2837</name>
</gene>
<keyword evidence="7 8" id="KW-0472">Membrane</keyword>
<name>A0A0H3AD98_NITV4</name>
<feature type="transmembrane region" description="Helical" evidence="8">
    <location>
        <begin position="175"/>
        <end position="199"/>
    </location>
</feature>
<evidence type="ECO:0000256" key="5">
    <source>
        <dbReference type="ARBA" id="ARBA00022692"/>
    </source>
</evidence>
<dbReference type="HOGENOM" id="CLU_039483_8_3_7"/>
<feature type="transmembrane region" description="Helical" evidence="8">
    <location>
        <begin position="287"/>
        <end position="311"/>
    </location>
</feature>
<evidence type="ECO:0000256" key="8">
    <source>
        <dbReference type="SAM" id="Phobius"/>
    </source>
</evidence>
<dbReference type="PANTHER" id="PTHR30294">
    <property type="entry name" value="MEMBRANE COMPONENT OF ABC TRANSPORTER YHHJ-RELATED"/>
    <property type="match status" value="1"/>
</dbReference>
<organism evidence="10 11">
    <name type="scientific">Nitratidesulfovibrio vulgaris (strain DP4)</name>
    <name type="common">Desulfovibrio vulgaris</name>
    <dbReference type="NCBI Taxonomy" id="391774"/>
    <lineage>
        <taxon>Bacteria</taxon>
        <taxon>Pseudomonadati</taxon>
        <taxon>Thermodesulfobacteriota</taxon>
        <taxon>Desulfovibrionia</taxon>
        <taxon>Desulfovibrionales</taxon>
        <taxon>Desulfovibrionaceae</taxon>
        <taxon>Nitratidesulfovibrio</taxon>
    </lineage>
</organism>
<protein>
    <submittedName>
        <fullName evidence="10">ABC-2 type transporter</fullName>
    </submittedName>
</protein>
<dbReference type="AlphaFoldDB" id="A0A0H3AD98"/>
<comment type="similarity">
    <text evidence="2">Belongs to the ABC-2 integral membrane protein family.</text>
</comment>
<keyword evidence="5 8" id="KW-0812">Transmembrane</keyword>
<feature type="transmembrane region" description="Helical" evidence="8">
    <location>
        <begin position="225"/>
        <end position="247"/>
    </location>
</feature>
<evidence type="ECO:0000256" key="1">
    <source>
        <dbReference type="ARBA" id="ARBA00004651"/>
    </source>
</evidence>
<dbReference type="EMBL" id="CP000527">
    <property type="protein sequence ID" value="ABM29848.1"/>
    <property type="molecule type" value="Genomic_DNA"/>
</dbReference>
<sequence>METLVRIMALIRKEFLALFKDRRSRVVVIIPPLIQTIVFGYAATFDVERVPCAVMDEDRSAASRELLARLEGSRAFRVALVATDARMMADAVDRGAVVMALRIPQGFERAVHSGAVTVQAVVDGRNSNTGTLAVNYLQTVVAGYNETVLHRISGAGPPANLVMRAWYNPNLLSRWFFVPGILAMVTLVVTLLVTALSVAREREQGTFDQLLVAPYRPAEVLVGKAVPGMVIGLVEVTGILCLAVYWFDVPMRGSLLTLYAGLGLFLFSVVGVGLMVSSLAATMQQGLLGTFLFTMPAVILSGFATPVANMADGVRQMTVVNPLRYILVIIRSVFLEGADAAVLARELWPLAAIGLFCMTVATWLFRRRVY</sequence>
<dbReference type="GO" id="GO:0140359">
    <property type="term" value="F:ABC-type transporter activity"/>
    <property type="evidence" value="ECO:0007669"/>
    <property type="project" value="InterPro"/>
</dbReference>